<evidence type="ECO:0000256" key="1">
    <source>
        <dbReference type="SAM" id="Phobius"/>
    </source>
</evidence>
<organism evidence="3 4">
    <name type="scientific">Cohnella soli</name>
    <dbReference type="NCBI Taxonomy" id="425005"/>
    <lineage>
        <taxon>Bacteria</taxon>
        <taxon>Bacillati</taxon>
        <taxon>Bacillota</taxon>
        <taxon>Bacilli</taxon>
        <taxon>Bacillales</taxon>
        <taxon>Paenibacillaceae</taxon>
        <taxon>Cohnella</taxon>
    </lineage>
</organism>
<dbReference type="SUPFAM" id="SSF55874">
    <property type="entry name" value="ATPase domain of HSP90 chaperone/DNA topoisomerase II/histidine kinase"/>
    <property type="match status" value="1"/>
</dbReference>
<dbReference type="EMBL" id="JBHSMI010000028">
    <property type="protein sequence ID" value="MFC5404627.1"/>
    <property type="molecule type" value="Genomic_DNA"/>
</dbReference>
<evidence type="ECO:0000313" key="4">
    <source>
        <dbReference type="Proteomes" id="UP001596113"/>
    </source>
</evidence>
<sequence>MKFKSIQSKLFFSYSSLILTIIVVFILSFYFTTSRILEQRASESTGQLALNLSDKLDTAFRNMDSIAERVIISEQVKQLFFSGPAGTEAGELRTQWDISSLLFSITGTPSQFYQMNLFGKNGRFVEFGKEYDMYAFDPGILAKKDWVQRALLRDGKKSIALPRRNDWNNSDMTVISLSRAFAEIFGAKVDSVVEIQQDYNVFVKLIERSVQLPGQTTTGKIQAYVFDGDGNLAYPYRPEGGYSTAQSAYYWDALKRNTALHDTVRTQSFEPKGHDILAFSRSEFTGWTVVLAQSESTLLEPIRTFRDRLLLIGIAILFVTMMLTFFVSKGLTIPIKRIRKSIRILSLDTLEPKLHSSAKLNKLNELEELNQSFVEMCARLKVSLDEVVSARSHEIQARMLALQAQMNPHFLYNTLSTISIKAEKNDQAEIAGMCQSLSDMLRYITVESSKPVELASELDYLQQYLALMKIRYADQFSYIIDVPADMRNIKVPRLIVQPVVENCFKHAFQGRPPWHIVITGQRSAYGWEIAIRDNGTGFDESKLQELESKIKNESFDFDRESEPAYGIGLVNTYFRLKLLYNEKAIFNVARAEDQGMIVTIGGSVMMEDHNNG</sequence>
<feature type="transmembrane region" description="Helical" evidence="1">
    <location>
        <begin position="12"/>
        <end position="31"/>
    </location>
</feature>
<gene>
    <name evidence="3" type="ORF">ACFPOF_17970</name>
</gene>
<protein>
    <submittedName>
        <fullName evidence="3">Sensor histidine kinase</fullName>
        <ecNumber evidence="3">2.7.13.3</ecNumber>
    </submittedName>
</protein>
<dbReference type="PANTHER" id="PTHR34220:SF7">
    <property type="entry name" value="SENSOR HISTIDINE KINASE YPDA"/>
    <property type="match status" value="1"/>
</dbReference>
<accession>A0ABW0HWQ4</accession>
<dbReference type="RefSeq" id="WP_378135086.1">
    <property type="nucleotide sequence ID" value="NZ_JBHSMI010000028.1"/>
</dbReference>
<keyword evidence="3" id="KW-0418">Kinase</keyword>
<keyword evidence="4" id="KW-1185">Reference proteome</keyword>
<evidence type="ECO:0000313" key="3">
    <source>
        <dbReference type="EMBL" id="MFC5404627.1"/>
    </source>
</evidence>
<dbReference type="Pfam" id="PF06580">
    <property type="entry name" value="His_kinase"/>
    <property type="match status" value="1"/>
</dbReference>
<feature type="transmembrane region" description="Helical" evidence="1">
    <location>
        <begin position="309"/>
        <end position="331"/>
    </location>
</feature>
<dbReference type="Gene3D" id="3.30.565.10">
    <property type="entry name" value="Histidine kinase-like ATPase, C-terminal domain"/>
    <property type="match status" value="1"/>
</dbReference>
<dbReference type="InterPro" id="IPR050640">
    <property type="entry name" value="Bact_2-comp_sensor_kinase"/>
</dbReference>
<dbReference type="InterPro" id="IPR036890">
    <property type="entry name" value="HATPase_C_sf"/>
</dbReference>
<comment type="caution">
    <text evidence="3">The sequence shown here is derived from an EMBL/GenBank/DDBJ whole genome shotgun (WGS) entry which is preliminary data.</text>
</comment>
<reference evidence="4" key="1">
    <citation type="journal article" date="2019" name="Int. J. Syst. Evol. Microbiol.">
        <title>The Global Catalogue of Microorganisms (GCM) 10K type strain sequencing project: providing services to taxonomists for standard genome sequencing and annotation.</title>
        <authorList>
            <consortium name="The Broad Institute Genomics Platform"/>
            <consortium name="The Broad Institute Genome Sequencing Center for Infectious Disease"/>
            <person name="Wu L."/>
            <person name="Ma J."/>
        </authorList>
    </citation>
    <scope>NUCLEOTIDE SEQUENCE [LARGE SCALE GENOMIC DNA]</scope>
    <source>
        <strain evidence="4">CGMCC 1.18575</strain>
    </source>
</reference>
<dbReference type="Gene3D" id="6.10.340.10">
    <property type="match status" value="1"/>
</dbReference>
<evidence type="ECO:0000259" key="2">
    <source>
        <dbReference type="Pfam" id="PF06580"/>
    </source>
</evidence>
<proteinExistence type="predicted"/>
<keyword evidence="3" id="KW-0808">Transferase</keyword>
<feature type="domain" description="Signal transduction histidine kinase internal region" evidence="2">
    <location>
        <begin position="397"/>
        <end position="476"/>
    </location>
</feature>
<dbReference type="EC" id="2.7.13.3" evidence="3"/>
<dbReference type="Proteomes" id="UP001596113">
    <property type="component" value="Unassembled WGS sequence"/>
</dbReference>
<dbReference type="InterPro" id="IPR010559">
    <property type="entry name" value="Sig_transdc_His_kin_internal"/>
</dbReference>
<keyword evidence="1" id="KW-1133">Transmembrane helix</keyword>
<dbReference type="GO" id="GO:0004673">
    <property type="term" value="F:protein histidine kinase activity"/>
    <property type="evidence" value="ECO:0007669"/>
    <property type="project" value="UniProtKB-EC"/>
</dbReference>
<dbReference type="PANTHER" id="PTHR34220">
    <property type="entry name" value="SENSOR HISTIDINE KINASE YPDA"/>
    <property type="match status" value="1"/>
</dbReference>
<keyword evidence="1" id="KW-0472">Membrane</keyword>
<keyword evidence="1" id="KW-0812">Transmembrane</keyword>
<name>A0ABW0HWQ4_9BACL</name>